<dbReference type="EMBL" id="NMQT01000089">
    <property type="protein sequence ID" value="OXM52091.1"/>
    <property type="molecule type" value="Genomic_DNA"/>
</dbReference>
<evidence type="ECO:0000313" key="4">
    <source>
        <dbReference type="EMBL" id="OXM52091.1"/>
    </source>
</evidence>
<dbReference type="OrthoDB" id="9809878at2"/>
<organism evidence="4 5">
    <name type="scientific">Amycolatopsis thailandensis</name>
    <dbReference type="NCBI Taxonomy" id="589330"/>
    <lineage>
        <taxon>Bacteria</taxon>
        <taxon>Bacillati</taxon>
        <taxon>Actinomycetota</taxon>
        <taxon>Actinomycetes</taxon>
        <taxon>Pseudonocardiales</taxon>
        <taxon>Pseudonocardiaceae</taxon>
        <taxon>Amycolatopsis</taxon>
    </lineage>
</organism>
<feature type="compositionally biased region" description="Polar residues" evidence="3">
    <location>
        <begin position="133"/>
        <end position="143"/>
    </location>
</feature>
<comment type="caution">
    <text evidence="4">The sequence shown here is derived from an EMBL/GenBank/DDBJ whole genome shotgun (WGS) entry which is preliminary data.</text>
</comment>
<dbReference type="InterPro" id="IPR000424">
    <property type="entry name" value="Primosome_PriB/ssb"/>
</dbReference>
<keyword evidence="5" id="KW-1185">Reference proteome</keyword>
<dbReference type="Gene3D" id="2.40.50.140">
    <property type="entry name" value="Nucleic acid-binding proteins"/>
    <property type="match status" value="1"/>
</dbReference>
<dbReference type="PROSITE" id="PS50935">
    <property type="entry name" value="SSB"/>
    <property type="match status" value="1"/>
</dbReference>
<evidence type="ECO:0000256" key="3">
    <source>
        <dbReference type="SAM" id="MobiDB-lite"/>
    </source>
</evidence>
<proteinExistence type="predicted"/>
<dbReference type="Proteomes" id="UP000215223">
    <property type="component" value="Unassembled WGS sequence"/>
</dbReference>
<evidence type="ECO:0000256" key="1">
    <source>
        <dbReference type="ARBA" id="ARBA00023125"/>
    </source>
</evidence>
<dbReference type="InterPro" id="IPR012340">
    <property type="entry name" value="NA-bd_OB-fold"/>
</dbReference>
<name>A0A229S001_9PSEU</name>
<dbReference type="Pfam" id="PF00436">
    <property type="entry name" value="SSB"/>
    <property type="match status" value="1"/>
</dbReference>
<feature type="region of interest" description="Disordered" evidence="3">
    <location>
        <begin position="122"/>
        <end position="163"/>
    </location>
</feature>
<dbReference type="SUPFAM" id="SSF50249">
    <property type="entry name" value="Nucleic acid-binding proteins"/>
    <property type="match status" value="1"/>
</dbReference>
<dbReference type="CDD" id="cd04496">
    <property type="entry name" value="SSB_OBF"/>
    <property type="match status" value="1"/>
</dbReference>
<keyword evidence="1 2" id="KW-0238">DNA-binding</keyword>
<evidence type="ECO:0000313" key="5">
    <source>
        <dbReference type="Proteomes" id="UP000215223"/>
    </source>
</evidence>
<accession>A0A229S001</accession>
<protein>
    <submittedName>
        <fullName evidence="4">Single-stranded DNA-binding protein</fullName>
    </submittedName>
</protein>
<dbReference type="GO" id="GO:0003697">
    <property type="term" value="F:single-stranded DNA binding"/>
    <property type="evidence" value="ECO:0007669"/>
    <property type="project" value="InterPro"/>
</dbReference>
<sequence length="163" mass="17788">MAMGETWVTMIGNLTSEPVHHPERVHGHDVVSFGLRSVERRYDKERGEWGEGRQLAVKVTCWRKLAMAAFACLSKGDPVIVAGRLRGAETAEEIPVPLGLPELEAFSIGPNLARCSAEIQRAGRDRPRAIPMTPQSPQAHQSPPLSPPQRGNPMVTALEDAPV</sequence>
<evidence type="ECO:0000256" key="2">
    <source>
        <dbReference type="PROSITE-ProRule" id="PRU00252"/>
    </source>
</evidence>
<dbReference type="AlphaFoldDB" id="A0A229S001"/>
<gene>
    <name evidence="4" type="ORF">CFP71_24080</name>
</gene>
<reference evidence="4 5" key="1">
    <citation type="submission" date="2017-07" db="EMBL/GenBank/DDBJ databases">
        <title>Amycolatopsis thailandensis Genome sequencing and assembly.</title>
        <authorList>
            <person name="Kaur N."/>
            <person name="Mayilraj S."/>
        </authorList>
    </citation>
    <scope>NUCLEOTIDE SEQUENCE [LARGE SCALE GENOMIC DNA]</scope>
    <source>
        <strain evidence="4 5">JCM 16380</strain>
    </source>
</reference>